<dbReference type="InterPro" id="IPR036322">
    <property type="entry name" value="WD40_repeat_dom_sf"/>
</dbReference>
<feature type="compositionally biased region" description="Polar residues" evidence="2">
    <location>
        <begin position="63"/>
        <end position="75"/>
    </location>
</feature>
<dbReference type="SUPFAM" id="SSF50978">
    <property type="entry name" value="WD40 repeat-like"/>
    <property type="match status" value="1"/>
</dbReference>
<proteinExistence type="predicted"/>
<feature type="region of interest" description="Disordered" evidence="2">
    <location>
        <begin position="63"/>
        <end position="88"/>
    </location>
</feature>
<evidence type="ECO:0000256" key="1">
    <source>
        <dbReference type="PROSITE-ProRule" id="PRU00221"/>
    </source>
</evidence>
<gene>
    <name evidence="3" type="ORF">HID58_029900</name>
</gene>
<comment type="caution">
    <text evidence="3">The sequence shown here is derived from an EMBL/GenBank/DDBJ whole genome shotgun (WGS) entry which is preliminary data.</text>
</comment>
<dbReference type="EMBL" id="JAGKQM010000008">
    <property type="protein sequence ID" value="KAH0915454.1"/>
    <property type="molecule type" value="Genomic_DNA"/>
</dbReference>
<keyword evidence="4" id="KW-1185">Reference proteome</keyword>
<feature type="non-terminal residue" evidence="3">
    <location>
        <position position="1"/>
    </location>
</feature>
<organism evidence="3 4">
    <name type="scientific">Brassica napus</name>
    <name type="common">Rape</name>
    <dbReference type="NCBI Taxonomy" id="3708"/>
    <lineage>
        <taxon>Eukaryota</taxon>
        <taxon>Viridiplantae</taxon>
        <taxon>Streptophyta</taxon>
        <taxon>Embryophyta</taxon>
        <taxon>Tracheophyta</taxon>
        <taxon>Spermatophyta</taxon>
        <taxon>Magnoliopsida</taxon>
        <taxon>eudicotyledons</taxon>
        <taxon>Gunneridae</taxon>
        <taxon>Pentapetalae</taxon>
        <taxon>rosids</taxon>
        <taxon>malvids</taxon>
        <taxon>Brassicales</taxon>
        <taxon>Brassicaceae</taxon>
        <taxon>Brassiceae</taxon>
        <taxon>Brassica</taxon>
    </lineage>
</organism>
<name>A0ABQ8CEE9_BRANA</name>
<dbReference type="Proteomes" id="UP000824890">
    <property type="component" value="Unassembled WGS sequence"/>
</dbReference>
<protein>
    <submittedName>
        <fullName evidence="3">Uncharacterized protein</fullName>
    </submittedName>
</protein>
<evidence type="ECO:0000313" key="4">
    <source>
        <dbReference type="Proteomes" id="UP000824890"/>
    </source>
</evidence>
<accession>A0ABQ8CEE9</accession>
<sequence>CHHNTKRGISSKSSYATSLSYSFIGESATPEVFLHKSYFQALAITGVGLEVRRKRSGETTITRLVPSNSNSNLESVKTEPGETDSSQRSFVSSMTSKRAYKQDILIFSQKVSSFPKEFVAHSAAVNCLKIGRKSSRVLVIGGEDHKVNLWAICKPNAILVSSFFPSTASLDVISVVSLLLSVYLICFVARDSVTFDASEVLVAAGAASQNNRSRKRKELDKKIKRCGGMARKICFLRLNVKEFIDKEVYKDLADVEVKFGELEAELSETKVVNDKLQCSYNELVEYKLLLDKVLSIDHPKHGCNVATGTYKDILVVRCCLQYASAIAKASLMSKCVVVDIKEPDSAASAAFRARDDFSDTEIGVAQKRKQFMMRKMNQGLLSIAISKIFNSCT</sequence>
<keyword evidence="1" id="KW-0853">WD repeat</keyword>
<dbReference type="PANTHER" id="PTHR19845:SF0">
    <property type="entry name" value="KATANIN P80 WD40 REPEAT-CONTAINING SUBUNIT B1"/>
    <property type="match status" value="1"/>
</dbReference>
<feature type="repeat" description="WD" evidence="1">
    <location>
        <begin position="118"/>
        <end position="150"/>
    </location>
</feature>
<evidence type="ECO:0000313" key="3">
    <source>
        <dbReference type="EMBL" id="KAH0915454.1"/>
    </source>
</evidence>
<reference evidence="3 4" key="1">
    <citation type="submission" date="2021-05" db="EMBL/GenBank/DDBJ databases">
        <title>Genome Assembly of Synthetic Allotetraploid Brassica napus Reveals Homoeologous Exchanges between Subgenomes.</title>
        <authorList>
            <person name="Davis J.T."/>
        </authorList>
    </citation>
    <scope>NUCLEOTIDE SEQUENCE [LARGE SCALE GENOMIC DNA]</scope>
    <source>
        <strain evidence="4">cv. Da-Ae</strain>
        <tissue evidence="3">Seedling</tissue>
    </source>
</reference>
<dbReference type="PANTHER" id="PTHR19845">
    <property type="entry name" value="KATANIN P80 SUBUNIT"/>
    <property type="match status" value="1"/>
</dbReference>
<dbReference type="InterPro" id="IPR001680">
    <property type="entry name" value="WD40_rpt"/>
</dbReference>
<evidence type="ECO:0000256" key="2">
    <source>
        <dbReference type="SAM" id="MobiDB-lite"/>
    </source>
</evidence>
<dbReference type="PROSITE" id="PS50082">
    <property type="entry name" value="WD_REPEATS_2"/>
    <property type="match status" value="1"/>
</dbReference>